<dbReference type="GO" id="GO:0046872">
    <property type="term" value="F:metal ion binding"/>
    <property type="evidence" value="ECO:0007669"/>
    <property type="project" value="UniProtKB-KW"/>
</dbReference>
<keyword evidence="2" id="KW-0170">Cobalt</keyword>
<dbReference type="Pfam" id="PF02607">
    <property type="entry name" value="B12-binding_2"/>
    <property type="match status" value="1"/>
</dbReference>
<dbReference type="GO" id="GO:0050667">
    <property type="term" value="P:homocysteine metabolic process"/>
    <property type="evidence" value="ECO:0007669"/>
    <property type="project" value="TreeGrafter"/>
</dbReference>
<dbReference type="SUPFAM" id="SSF52242">
    <property type="entry name" value="Cobalamin (vitamin B12)-binding domain"/>
    <property type="match status" value="1"/>
</dbReference>
<dbReference type="InterPro" id="IPR003759">
    <property type="entry name" value="Cbl-bd_cap"/>
</dbReference>
<dbReference type="InterPro" id="IPR010093">
    <property type="entry name" value="SinI_DNA-bd"/>
</dbReference>
<dbReference type="EMBL" id="CAEZVL010000209">
    <property type="protein sequence ID" value="CAB4638558.1"/>
    <property type="molecule type" value="Genomic_DNA"/>
</dbReference>
<protein>
    <submittedName>
        <fullName evidence="5">Unannotated protein</fullName>
    </submittedName>
</protein>
<dbReference type="PANTHER" id="PTHR45833:SF1">
    <property type="entry name" value="METHIONINE SYNTHASE"/>
    <property type="match status" value="1"/>
</dbReference>
<dbReference type="PROSITE" id="PS51332">
    <property type="entry name" value="B12_BINDING"/>
    <property type="match status" value="1"/>
</dbReference>
<dbReference type="InterPro" id="IPR041657">
    <property type="entry name" value="HTH_17"/>
</dbReference>
<name>A0A6J6WIL7_9ZZZZ</name>
<proteinExistence type="predicted"/>
<dbReference type="GO" id="GO:0003677">
    <property type="term" value="F:DNA binding"/>
    <property type="evidence" value="ECO:0007669"/>
    <property type="project" value="InterPro"/>
</dbReference>
<dbReference type="InterPro" id="IPR036594">
    <property type="entry name" value="Meth_synthase_dom"/>
</dbReference>
<organism evidence="5">
    <name type="scientific">freshwater metagenome</name>
    <dbReference type="NCBI Taxonomy" id="449393"/>
    <lineage>
        <taxon>unclassified sequences</taxon>
        <taxon>metagenomes</taxon>
        <taxon>ecological metagenomes</taxon>
    </lineage>
</organism>
<dbReference type="AlphaFoldDB" id="A0A6J6WIL7"/>
<dbReference type="GO" id="GO:0008705">
    <property type="term" value="F:methionine synthase activity"/>
    <property type="evidence" value="ECO:0007669"/>
    <property type="project" value="TreeGrafter"/>
</dbReference>
<dbReference type="Gene3D" id="1.10.1240.10">
    <property type="entry name" value="Methionine synthase domain"/>
    <property type="match status" value="1"/>
</dbReference>
<dbReference type="NCBIfam" id="TIGR01764">
    <property type="entry name" value="excise"/>
    <property type="match status" value="1"/>
</dbReference>
<dbReference type="GO" id="GO:0005829">
    <property type="term" value="C:cytosol"/>
    <property type="evidence" value="ECO:0007669"/>
    <property type="project" value="TreeGrafter"/>
</dbReference>
<dbReference type="Gene3D" id="3.40.50.280">
    <property type="entry name" value="Cobalamin-binding domain"/>
    <property type="match status" value="1"/>
</dbReference>
<dbReference type="InterPro" id="IPR036724">
    <property type="entry name" value="Cobalamin-bd_sf"/>
</dbReference>
<evidence type="ECO:0000259" key="3">
    <source>
        <dbReference type="PROSITE" id="PS51332"/>
    </source>
</evidence>
<feature type="domain" description="B12-binding" evidence="3">
    <location>
        <begin position="157"/>
        <end position="283"/>
    </location>
</feature>
<reference evidence="5" key="1">
    <citation type="submission" date="2020-05" db="EMBL/GenBank/DDBJ databases">
        <authorList>
            <person name="Chiriac C."/>
            <person name="Salcher M."/>
            <person name="Ghai R."/>
            <person name="Kavagutti S V."/>
        </authorList>
    </citation>
    <scope>NUCLEOTIDE SEQUENCE</scope>
</reference>
<keyword evidence="1" id="KW-0479">Metal-binding</keyword>
<gene>
    <name evidence="4" type="ORF">UFOPK1960_01159</name>
    <name evidence="5" type="ORF">UFOPK2921_00967</name>
</gene>
<dbReference type="PANTHER" id="PTHR45833">
    <property type="entry name" value="METHIONINE SYNTHASE"/>
    <property type="match status" value="1"/>
</dbReference>
<accession>A0A6J6WIL7</accession>
<evidence type="ECO:0000313" key="5">
    <source>
        <dbReference type="EMBL" id="CAB4782838.1"/>
    </source>
</evidence>
<dbReference type="EMBL" id="CAEZZV010000122">
    <property type="protein sequence ID" value="CAB4782838.1"/>
    <property type="molecule type" value="Genomic_DNA"/>
</dbReference>
<dbReference type="GO" id="GO:0046653">
    <property type="term" value="P:tetrahydrofolate metabolic process"/>
    <property type="evidence" value="ECO:0007669"/>
    <property type="project" value="TreeGrafter"/>
</dbReference>
<dbReference type="Pfam" id="PF12728">
    <property type="entry name" value="HTH_17"/>
    <property type="match status" value="1"/>
</dbReference>
<sequence>MESPDLTLREAAEELGVVYMTTFRYVTNGQLLATKVGGVWRVTRRDLDEFISATAERKNRRHELPDARRTGNYVVELERCLSNGDSAGAWMVLGRSMNAGASVEHVLLEIVVPVMTTIGTRWANGEIDIAVEHQASAIMTKLVGRLSERAVRVGRHRGSVLIGGPTGERHALVLSILSCLLSLQGWDVLDLGPDTPASAFVHAAQRMDRLVAIGVSVTSAESFPEVVKTLSVLREKIGPDVPVILGGGAIQDAEHARKLGADYFAVGSSGFIDFLDGLRRKSA</sequence>
<dbReference type="InterPro" id="IPR050554">
    <property type="entry name" value="Met_Synthase/Corrinoid"/>
</dbReference>
<dbReference type="InterPro" id="IPR006158">
    <property type="entry name" value="Cobalamin-bd"/>
</dbReference>
<evidence type="ECO:0000256" key="1">
    <source>
        <dbReference type="ARBA" id="ARBA00022723"/>
    </source>
</evidence>
<dbReference type="Pfam" id="PF02310">
    <property type="entry name" value="B12-binding"/>
    <property type="match status" value="1"/>
</dbReference>
<evidence type="ECO:0000313" key="4">
    <source>
        <dbReference type="EMBL" id="CAB4638558.1"/>
    </source>
</evidence>
<dbReference type="GO" id="GO:0031419">
    <property type="term" value="F:cobalamin binding"/>
    <property type="evidence" value="ECO:0007669"/>
    <property type="project" value="InterPro"/>
</dbReference>
<evidence type="ECO:0000256" key="2">
    <source>
        <dbReference type="ARBA" id="ARBA00023285"/>
    </source>
</evidence>